<proteinExistence type="predicted"/>
<evidence type="ECO:0000313" key="2">
    <source>
        <dbReference type="EMBL" id="MFC4693597.1"/>
    </source>
</evidence>
<reference evidence="3" key="1">
    <citation type="journal article" date="2019" name="Int. J. Syst. Evol. Microbiol.">
        <title>The Global Catalogue of Microorganisms (GCM) 10K type strain sequencing project: providing services to taxonomists for standard genome sequencing and annotation.</title>
        <authorList>
            <consortium name="The Broad Institute Genomics Platform"/>
            <consortium name="The Broad Institute Genome Sequencing Center for Infectious Disease"/>
            <person name="Wu L."/>
            <person name="Ma J."/>
        </authorList>
    </citation>
    <scope>NUCLEOTIDE SEQUENCE [LARGE SCALE GENOMIC DNA]</scope>
    <source>
        <strain evidence="3">CCUG 62763</strain>
    </source>
</reference>
<evidence type="ECO:0008006" key="4">
    <source>
        <dbReference type="Google" id="ProtNLM"/>
    </source>
</evidence>
<feature type="coiled-coil region" evidence="1">
    <location>
        <begin position="21"/>
        <end position="48"/>
    </location>
</feature>
<accession>A0ABV9LI95</accession>
<gene>
    <name evidence="2" type="ORF">ACFO3M_09390</name>
</gene>
<keyword evidence="1" id="KW-0175">Coiled coil</keyword>
<comment type="caution">
    <text evidence="2">The sequence shown here is derived from an EMBL/GenBank/DDBJ whole genome shotgun (WGS) entry which is preliminary data.</text>
</comment>
<dbReference type="RefSeq" id="WP_387988319.1">
    <property type="nucleotide sequence ID" value="NZ_JBHSGR010000008.1"/>
</dbReference>
<evidence type="ECO:0000313" key="3">
    <source>
        <dbReference type="Proteomes" id="UP001596025"/>
    </source>
</evidence>
<protein>
    <recommendedName>
        <fullName evidence="4">Homeodomain-like domain-containing protein</fullName>
    </recommendedName>
</protein>
<evidence type="ECO:0000256" key="1">
    <source>
        <dbReference type="SAM" id="Coils"/>
    </source>
</evidence>
<sequence>MTTGPSVTVPPAAGDDAVAALEQLVREIDRCAAELQDARTRAEQLLSQRRSGDSWLDIVTEESRPLVVERITTVLGALAGAGSTWRRAQARALQAEHVSINRIAAMFGVTRQRISALLRDQPGPAGRDAGTA</sequence>
<organism evidence="2 3">
    <name type="scientific">Geodermatophilus arenarius</name>
    <dbReference type="NCBI Taxonomy" id="1137990"/>
    <lineage>
        <taxon>Bacteria</taxon>
        <taxon>Bacillati</taxon>
        <taxon>Actinomycetota</taxon>
        <taxon>Actinomycetes</taxon>
        <taxon>Geodermatophilales</taxon>
        <taxon>Geodermatophilaceae</taxon>
        <taxon>Geodermatophilus</taxon>
    </lineage>
</organism>
<keyword evidence="3" id="KW-1185">Reference proteome</keyword>
<name>A0ABV9LI95_9ACTN</name>
<dbReference type="EMBL" id="JBHSGR010000008">
    <property type="protein sequence ID" value="MFC4693597.1"/>
    <property type="molecule type" value="Genomic_DNA"/>
</dbReference>
<dbReference type="Proteomes" id="UP001596025">
    <property type="component" value="Unassembled WGS sequence"/>
</dbReference>